<evidence type="ECO:0000256" key="7">
    <source>
        <dbReference type="SAM" id="MobiDB-lite"/>
    </source>
</evidence>
<dbReference type="GO" id="GO:0005385">
    <property type="term" value="F:zinc ion transmembrane transporter activity"/>
    <property type="evidence" value="ECO:0007669"/>
    <property type="project" value="TreeGrafter"/>
</dbReference>
<protein>
    <recommendedName>
        <fullName evidence="11">Zinc transporter</fullName>
    </recommendedName>
</protein>
<reference evidence="9 10" key="1">
    <citation type="submission" date="2018-11" db="EMBL/GenBank/DDBJ databases">
        <authorList>
            <consortium name="Pathogen Informatics"/>
        </authorList>
    </citation>
    <scope>NUCLEOTIDE SEQUENCE [LARGE SCALE GENOMIC DNA]</scope>
</reference>
<accession>A0A3P7NYI1</accession>
<feature type="transmembrane region" description="Helical" evidence="8">
    <location>
        <begin position="84"/>
        <end position="102"/>
    </location>
</feature>
<keyword evidence="3 8" id="KW-0812">Transmembrane</keyword>
<name>A0A3P7NYI1_DIBLA</name>
<keyword evidence="10" id="KW-1185">Reference proteome</keyword>
<feature type="compositionally biased region" description="Basic and acidic residues" evidence="7">
    <location>
        <begin position="204"/>
        <end position="235"/>
    </location>
</feature>
<dbReference type="AlphaFoldDB" id="A0A3P7NYI1"/>
<comment type="similarity">
    <text evidence="6">Belongs to the ZIP transporter (TC 2.A.5) family. KE4/Catsup subfamily.</text>
</comment>
<feature type="transmembrane region" description="Helical" evidence="8">
    <location>
        <begin position="362"/>
        <end position="385"/>
    </location>
</feature>
<feature type="region of interest" description="Disordered" evidence="7">
    <location>
        <begin position="23"/>
        <end position="45"/>
    </location>
</feature>
<feature type="compositionally biased region" description="Polar residues" evidence="7">
    <location>
        <begin position="36"/>
        <end position="45"/>
    </location>
</feature>
<evidence type="ECO:0000256" key="2">
    <source>
        <dbReference type="ARBA" id="ARBA00022448"/>
    </source>
</evidence>
<feature type="transmembrane region" description="Helical" evidence="8">
    <location>
        <begin position="406"/>
        <end position="426"/>
    </location>
</feature>
<organism evidence="9 10">
    <name type="scientific">Dibothriocephalus latus</name>
    <name type="common">Fish tapeworm</name>
    <name type="synonym">Diphyllobothrium latum</name>
    <dbReference type="NCBI Taxonomy" id="60516"/>
    <lineage>
        <taxon>Eukaryota</taxon>
        <taxon>Metazoa</taxon>
        <taxon>Spiralia</taxon>
        <taxon>Lophotrochozoa</taxon>
        <taxon>Platyhelminthes</taxon>
        <taxon>Cestoda</taxon>
        <taxon>Eucestoda</taxon>
        <taxon>Diphyllobothriidea</taxon>
        <taxon>Diphyllobothriidae</taxon>
        <taxon>Dibothriocephalus</taxon>
    </lineage>
</organism>
<evidence type="ECO:0000256" key="8">
    <source>
        <dbReference type="SAM" id="Phobius"/>
    </source>
</evidence>
<feature type="transmembrane region" description="Helical" evidence="8">
    <location>
        <begin position="318"/>
        <end position="342"/>
    </location>
</feature>
<keyword evidence="4 8" id="KW-1133">Transmembrane helix</keyword>
<sequence length="427" mass="45741">MVHTSIRIPVFLIMGMRKFCRTHGAPSEDHSHSHSRVPSDTSGHVSSQQIWRDTIGSVLTISILPAVALWAIPDLSKRPNLLKILLGFAAGGLLGDAFLHLIPHALEPHSNSGGDEAHSHDKEHGHSHLSEHTTVPLWVIGGIFSFLCIDKLLRFLNGGSSHKHSHTLNASTKPSGAKEQNHTEKQKSVSGDEKSKKKKKSNGSKKEEQANNSDKKTSAKNKPTTELKDLKEERQNSVAKQPKKKKGSSGLQAAGYLNLAADFTHNFTDGIAIAGSFLAGRNVGWVTSLTVLIHELPHEVGDYAILIQSGCGAYKAMLLQLITALGALLGASLSLIMAGVGVDTSLLGFGPTVLSPELFVTRLLPLTAGGFIYIALASVIPQLLSSNGESASLQAKPNMSRRFAQSCAELGALFLGVFLMVLITVFE</sequence>
<evidence type="ECO:0000256" key="6">
    <source>
        <dbReference type="ARBA" id="ARBA00038485"/>
    </source>
</evidence>
<feature type="compositionally biased region" description="Basic and acidic residues" evidence="7">
    <location>
        <begin position="179"/>
        <end position="195"/>
    </location>
</feature>
<dbReference type="InterPro" id="IPR003689">
    <property type="entry name" value="ZIP"/>
</dbReference>
<evidence type="ECO:0008006" key="11">
    <source>
        <dbReference type="Google" id="ProtNLM"/>
    </source>
</evidence>
<proteinExistence type="inferred from homology"/>
<feature type="region of interest" description="Disordered" evidence="7">
    <location>
        <begin position="160"/>
        <end position="249"/>
    </location>
</feature>
<evidence type="ECO:0000313" key="9">
    <source>
        <dbReference type="EMBL" id="VDN13262.1"/>
    </source>
</evidence>
<evidence type="ECO:0000256" key="1">
    <source>
        <dbReference type="ARBA" id="ARBA00004141"/>
    </source>
</evidence>
<evidence type="ECO:0000256" key="5">
    <source>
        <dbReference type="ARBA" id="ARBA00023136"/>
    </source>
</evidence>
<comment type="subcellular location">
    <subcellularLocation>
        <location evidence="1">Membrane</location>
        <topology evidence="1">Multi-pass membrane protein</topology>
    </subcellularLocation>
</comment>
<evidence type="ECO:0000313" key="10">
    <source>
        <dbReference type="Proteomes" id="UP000281553"/>
    </source>
</evidence>
<keyword evidence="5 8" id="KW-0472">Membrane</keyword>
<evidence type="ECO:0000256" key="3">
    <source>
        <dbReference type="ARBA" id="ARBA00022692"/>
    </source>
</evidence>
<feature type="transmembrane region" description="Helical" evidence="8">
    <location>
        <begin position="135"/>
        <end position="153"/>
    </location>
</feature>
<feature type="transmembrane region" description="Helical" evidence="8">
    <location>
        <begin position="54"/>
        <end position="72"/>
    </location>
</feature>
<dbReference type="EMBL" id="UYRU01055982">
    <property type="protein sequence ID" value="VDN13262.1"/>
    <property type="molecule type" value="Genomic_DNA"/>
</dbReference>
<evidence type="ECO:0000256" key="4">
    <source>
        <dbReference type="ARBA" id="ARBA00022989"/>
    </source>
</evidence>
<dbReference type="OrthoDB" id="200954at2759"/>
<dbReference type="GO" id="GO:0006882">
    <property type="term" value="P:intracellular zinc ion homeostasis"/>
    <property type="evidence" value="ECO:0007669"/>
    <property type="project" value="TreeGrafter"/>
</dbReference>
<dbReference type="Pfam" id="PF02535">
    <property type="entry name" value="Zip"/>
    <property type="match status" value="1"/>
</dbReference>
<keyword evidence="2" id="KW-0813">Transport</keyword>
<dbReference type="PANTHER" id="PTHR16950:SF25">
    <property type="entry name" value="ZINC TRANSPORTER SLC39A7"/>
    <property type="match status" value="1"/>
</dbReference>
<dbReference type="PANTHER" id="PTHR16950">
    <property type="entry name" value="ZINC TRANSPORTER SLC39A7 HISTIDINE-RICH MEMBRANE PROTEIN KE4"/>
    <property type="match status" value="1"/>
</dbReference>
<dbReference type="GO" id="GO:0016020">
    <property type="term" value="C:membrane"/>
    <property type="evidence" value="ECO:0007669"/>
    <property type="project" value="UniProtKB-SubCell"/>
</dbReference>
<gene>
    <name evidence="9" type="ORF">DILT_LOCUS9093</name>
</gene>
<dbReference type="Proteomes" id="UP000281553">
    <property type="component" value="Unassembled WGS sequence"/>
</dbReference>